<dbReference type="AlphaFoldDB" id="A0AAD4RUI0"/>
<keyword evidence="2" id="KW-0804">Transcription</keyword>
<protein>
    <recommendedName>
        <fullName evidence="4">BHLH domain-containing protein</fullName>
    </recommendedName>
</protein>
<evidence type="ECO:0000256" key="2">
    <source>
        <dbReference type="ARBA" id="ARBA00023163"/>
    </source>
</evidence>
<dbReference type="InterPro" id="IPR025610">
    <property type="entry name" value="MYC/MYB_N"/>
</dbReference>
<feature type="compositionally biased region" description="Basic residues" evidence="3">
    <location>
        <begin position="527"/>
        <end position="546"/>
    </location>
</feature>
<dbReference type="CDD" id="cd04873">
    <property type="entry name" value="ACT_UUR-ACR-like"/>
    <property type="match status" value="1"/>
</dbReference>
<dbReference type="Pfam" id="PF14215">
    <property type="entry name" value="bHLH-MYC_N"/>
    <property type="match status" value="1"/>
</dbReference>
<feature type="region of interest" description="Disordered" evidence="3">
    <location>
        <begin position="269"/>
        <end position="293"/>
    </location>
</feature>
<evidence type="ECO:0000259" key="4">
    <source>
        <dbReference type="PROSITE" id="PS50888"/>
    </source>
</evidence>
<dbReference type="PANTHER" id="PTHR46196:SF3">
    <property type="entry name" value="TRANSCRIPTION FACTOR LHW-LIKE ISOFORM X1"/>
    <property type="match status" value="1"/>
</dbReference>
<reference evidence="5" key="1">
    <citation type="submission" date="2022-04" db="EMBL/GenBank/DDBJ databases">
        <title>A functionally conserved STORR gene fusion in Papaver species that diverged 16.8 million years ago.</title>
        <authorList>
            <person name="Catania T."/>
        </authorList>
    </citation>
    <scope>NUCLEOTIDE SEQUENCE</scope>
    <source>
        <strain evidence="5">S-188037</strain>
    </source>
</reference>
<accession>A0AAD4RUI0</accession>
<feature type="region of interest" description="Disordered" evidence="3">
    <location>
        <begin position="526"/>
        <end position="559"/>
    </location>
</feature>
<evidence type="ECO:0000313" key="6">
    <source>
        <dbReference type="Proteomes" id="UP001202328"/>
    </source>
</evidence>
<keyword evidence="6" id="KW-1185">Reference proteome</keyword>
<gene>
    <name evidence="5" type="ORF">MKW98_002042</name>
</gene>
<evidence type="ECO:0000256" key="1">
    <source>
        <dbReference type="ARBA" id="ARBA00023015"/>
    </source>
</evidence>
<sequence length="757" mass="84488">MESTTVRQLLRTICLNLQWEYAVFWRFKHQNSLFLAWEDGYCDYPYTRASAECKSRNVGFGQEAWIASSSSSCCDVSIDSRSGDGYTVGAAVASMACLMYSIGEGTVGRVASTENHCWVFSDEFDEKFHPEFPEEWQLQFAVGIKTILLVPVAPLGVVQLGSLEKVRKDMKVVTDIQNMFTTLHLVTDTCTPPILSKDLQGQSTFSPRSHVKKIEPSDVTTDFINPIPSAVIVKRDHTINYVQISKDRLSIVNPDIRSQLTEQDSLLINSNNAGMSGTEAGDLSPDPSTESFSQSQSSYVSHLQLSDISNFLLQEEVSVSSPSNLTSLGFDFDTDMIINLWSSNELIDVPFSEEICNDYESECGFSTFPTDYELTSAFGPPIEEWCNEYVTNASIVGEDVCSFSSLIYHPNYIGGLGSPIRKFDGFSNELITEEDLLDAVVASAVTVSSGAASGRLNSVRSSTTSCGLLSPSCQTQSQSQPNHLECDSGQWGYGMTAFADEQKVPESCVSEYSLKSVVTVQVDEMQKKRRHTKRGSKQSAIGKRKSKVADIQKQRPRDRQMIQDRVRELRELVPNGAKCSIDSLLDRTAKHMLYLRNATSQAKKVKQHVNRKVIGRKDSRSSETPSHHNGKDCSVFPVVIEDLDHPRQMLIEVLCEDHKLFLEIAQVLRDLGLTILKGVTEARSNKILAHFVVEVSTGFNRMDIFWPLMNLLKLCNPVLHLLQVGISAHKIVGDFDKEQSSYHHSWIFLGCYNKVQK</sequence>
<dbReference type="GO" id="GO:0003700">
    <property type="term" value="F:DNA-binding transcription factor activity"/>
    <property type="evidence" value="ECO:0007669"/>
    <property type="project" value="InterPro"/>
</dbReference>
<name>A0AAD4RUI0_9MAGN</name>
<feature type="region of interest" description="Disordered" evidence="3">
    <location>
        <begin position="610"/>
        <end position="630"/>
    </location>
</feature>
<evidence type="ECO:0000313" key="5">
    <source>
        <dbReference type="EMBL" id="KAI3832496.1"/>
    </source>
</evidence>
<dbReference type="PANTHER" id="PTHR46196">
    <property type="entry name" value="TRANSCRIPTION FACTOR BHLH155-LIKE ISOFORM X1-RELATED"/>
    <property type="match status" value="1"/>
</dbReference>
<feature type="compositionally biased region" description="Basic and acidic residues" evidence="3">
    <location>
        <begin position="547"/>
        <end position="559"/>
    </location>
</feature>
<dbReference type="PROSITE" id="PS50888">
    <property type="entry name" value="BHLH"/>
    <property type="match status" value="1"/>
</dbReference>
<dbReference type="EMBL" id="JAJJMB010017986">
    <property type="protein sequence ID" value="KAI3832496.1"/>
    <property type="molecule type" value="Genomic_DNA"/>
</dbReference>
<dbReference type="Pfam" id="PF23176">
    <property type="entry name" value="bHLH_LHW"/>
    <property type="match status" value="1"/>
</dbReference>
<feature type="domain" description="BHLH" evidence="4">
    <location>
        <begin position="546"/>
        <end position="595"/>
    </location>
</feature>
<proteinExistence type="predicted"/>
<dbReference type="Proteomes" id="UP001202328">
    <property type="component" value="Unassembled WGS sequence"/>
</dbReference>
<evidence type="ECO:0000256" key="3">
    <source>
        <dbReference type="SAM" id="MobiDB-lite"/>
    </source>
</evidence>
<organism evidence="5 6">
    <name type="scientific">Papaver atlanticum</name>
    <dbReference type="NCBI Taxonomy" id="357466"/>
    <lineage>
        <taxon>Eukaryota</taxon>
        <taxon>Viridiplantae</taxon>
        <taxon>Streptophyta</taxon>
        <taxon>Embryophyta</taxon>
        <taxon>Tracheophyta</taxon>
        <taxon>Spermatophyta</taxon>
        <taxon>Magnoliopsida</taxon>
        <taxon>Ranunculales</taxon>
        <taxon>Papaveraceae</taxon>
        <taxon>Papaveroideae</taxon>
        <taxon>Papaver</taxon>
    </lineage>
</organism>
<keyword evidence="1" id="KW-0805">Transcription regulation</keyword>
<comment type="caution">
    <text evidence="5">The sequence shown here is derived from an EMBL/GenBank/DDBJ whole genome shotgun (WGS) entry which is preliminary data.</text>
</comment>
<feature type="compositionally biased region" description="Basic and acidic residues" evidence="3">
    <location>
        <begin position="615"/>
        <end position="630"/>
    </location>
</feature>
<dbReference type="InterPro" id="IPR043561">
    <property type="entry name" value="LHW-like"/>
</dbReference>
<dbReference type="InterPro" id="IPR011598">
    <property type="entry name" value="bHLH_dom"/>
</dbReference>
<dbReference type="GO" id="GO:0046983">
    <property type="term" value="F:protein dimerization activity"/>
    <property type="evidence" value="ECO:0007669"/>
    <property type="project" value="InterPro"/>
</dbReference>